<evidence type="ECO:0000256" key="3">
    <source>
        <dbReference type="ARBA" id="ARBA00022605"/>
    </source>
</evidence>
<reference evidence="7 8" key="1">
    <citation type="submission" date="2018-04" db="EMBL/GenBank/DDBJ databases">
        <title>Novel Campyloabacter and Helicobacter Species and Strains.</title>
        <authorList>
            <person name="Mannion A.J."/>
            <person name="Shen Z."/>
            <person name="Fox J.G."/>
        </authorList>
    </citation>
    <scope>NUCLEOTIDE SEQUENCE [LARGE SCALE GENOMIC DNA]</scope>
    <source>
        <strain evidence="7 8">MIT 04-9362</strain>
    </source>
</reference>
<evidence type="ECO:0000313" key="8">
    <source>
        <dbReference type="Proteomes" id="UP000256695"/>
    </source>
</evidence>
<feature type="domain" description="Nucleoside phosphorylase" evidence="6">
    <location>
        <begin position="3"/>
        <end position="225"/>
    </location>
</feature>
<accession>A0A3D8JAG0</accession>
<dbReference type="AlphaFoldDB" id="A0A3D8JAG0"/>
<keyword evidence="3" id="KW-0028">Amino-acid biosynthesis</keyword>
<keyword evidence="4" id="KW-0378">Hydrolase</keyword>
<dbReference type="GO" id="GO:0005829">
    <property type="term" value="C:cytosol"/>
    <property type="evidence" value="ECO:0007669"/>
    <property type="project" value="TreeGrafter"/>
</dbReference>
<dbReference type="PANTHER" id="PTHR46832:SF1">
    <property type="entry name" value="5'-METHYLTHIOADENOSINE_S-ADENOSYLHOMOCYSTEINE NUCLEOSIDASE"/>
    <property type="match status" value="1"/>
</dbReference>
<gene>
    <name evidence="7" type="ORF">CQA57_00020</name>
</gene>
<dbReference type="GO" id="GO:0009164">
    <property type="term" value="P:nucleoside catabolic process"/>
    <property type="evidence" value="ECO:0007669"/>
    <property type="project" value="InterPro"/>
</dbReference>
<evidence type="ECO:0000256" key="2">
    <source>
        <dbReference type="ARBA" id="ARBA00011974"/>
    </source>
</evidence>
<dbReference type="Proteomes" id="UP000256695">
    <property type="component" value="Unassembled WGS sequence"/>
</dbReference>
<dbReference type="NCBIfam" id="TIGR01704">
    <property type="entry name" value="MTA_SAH-Nsdase"/>
    <property type="match status" value="1"/>
</dbReference>
<keyword evidence="5" id="KW-0486">Methionine biosynthesis</keyword>
<protein>
    <recommendedName>
        <fullName evidence="2">adenosylhomocysteine nucleosidase</fullName>
        <ecNumber evidence="2">3.2.2.9</ecNumber>
    </recommendedName>
</protein>
<name>A0A3D8JAG0_9HELI</name>
<dbReference type="InterPro" id="IPR010049">
    <property type="entry name" value="MTA_SAH_Nsdase"/>
</dbReference>
<proteinExistence type="predicted"/>
<dbReference type="GO" id="GO:0008782">
    <property type="term" value="F:adenosylhomocysteine nucleosidase activity"/>
    <property type="evidence" value="ECO:0007669"/>
    <property type="project" value="UniProtKB-EC"/>
</dbReference>
<evidence type="ECO:0000259" key="6">
    <source>
        <dbReference type="Pfam" id="PF01048"/>
    </source>
</evidence>
<dbReference type="OrthoDB" id="9792278at2"/>
<dbReference type="GO" id="GO:0008930">
    <property type="term" value="F:methylthioadenosine nucleosidase activity"/>
    <property type="evidence" value="ECO:0007669"/>
    <property type="project" value="InterPro"/>
</dbReference>
<evidence type="ECO:0000256" key="1">
    <source>
        <dbReference type="ARBA" id="ARBA00004945"/>
    </source>
</evidence>
<dbReference type="PANTHER" id="PTHR46832">
    <property type="entry name" value="5'-METHYLTHIOADENOSINE/S-ADENOSYLHOMOCYSTEINE NUCLEOSIDASE"/>
    <property type="match status" value="1"/>
</dbReference>
<dbReference type="CDD" id="cd09008">
    <property type="entry name" value="MTAN"/>
    <property type="match status" value="1"/>
</dbReference>
<dbReference type="Pfam" id="PF01048">
    <property type="entry name" value="PNP_UDP_1"/>
    <property type="match status" value="1"/>
</dbReference>
<dbReference type="GO" id="GO:0019284">
    <property type="term" value="P:L-methionine salvage from S-adenosylmethionine"/>
    <property type="evidence" value="ECO:0007669"/>
    <property type="project" value="TreeGrafter"/>
</dbReference>
<comment type="pathway">
    <text evidence="1">Amino-acid biosynthesis; L-methionine biosynthesis via salvage pathway; S-methyl-5-thio-alpha-D-ribose 1-phosphate from S-methyl-5'-thioadenosine (hydrolase route): step 1/2.</text>
</comment>
<dbReference type="InterPro" id="IPR000845">
    <property type="entry name" value="Nucleoside_phosphorylase_d"/>
</dbReference>
<dbReference type="Gene3D" id="3.40.50.1580">
    <property type="entry name" value="Nucleoside phosphorylase domain"/>
    <property type="match status" value="1"/>
</dbReference>
<dbReference type="EMBL" id="NXLX01000001">
    <property type="protein sequence ID" value="RDU74477.1"/>
    <property type="molecule type" value="Genomic_DNA"/>
</dbReference>
<keyword evidence="8" id="KW-1185">Reference proteome</keyword>
<evidence type="ECO:0000313" key="7">
    <source>
        <dbReference type="EMBL" id="RDU74477.1"/>
    </source>
</evidence>
<dbReference type="NCBIfam" id="NF004079">
    <property type="entry name" value="PRK05584.1"/>
    <property type="match status" value="1"/>
</dbReference>
<dbReference type="GO" id="GO:0019509">
    <property type="term" value="P:L-methionine salvage from methylthioadenosine"/>
    <property type="evidence" value="ECO:0007669"/>
    <property type="project" value="UniProtKB-UniPathway"/>
</dbReference>
<comment type="caution">
    <text evidence="7">The sequence shown here is derived from an EMBL/GenBank/DDBJ whole genome shotgun (WGS) entry which is preliminary data.</text>
</comment>
<evidence type="ECO:0000256" key="5">
    <source>
        <dbReference type="ARBA" id="ARBA00023167"/>
    </source>
</evidence>
<dbReference type="EC" id="3.2.2.9" evidence="2"/>
<dbReference type="RefSeq" id="WP_115578186.1">
    <property type="nucleotide sequence ID" value="NZ_NXLX01000001.1"/>
</dbReference>
<sequence>MIIGIIGAMREEITPLLDIFKQYTTHQISNNIFYEITYKNSKIFIAYSKIGKVHSSITATTMILHFGCQKILFSGVAGGLNQNLKVGDLMLATKLCQHDVDITAFGHPLGFIPESSVYIHTDERLNTIAREVAKDQNIILKEGIIASGDQFIHNQDKKQWLIENFQADAVEMEGASVGMACHLFNIPFCIFRSISDSADGNADISFDEFLEKSAKTSANFVKHMVDAIL</sequence>
<dbReference type="UniPathway" id="UPA00904">
    <property type="reaction ID" value="UER00871"/>
</dbReference>
<organism evidence="7 8">
    <name type="scientific">Helicobacter anseris</name>
    <dbReference type="NCBI Taxonomy" id="375926"/>
    <lineage>
        <taxon>Bacteria</taxon>
        <taxon>Pseudomonadati</taxon>
        <taxon>Campylobacterota</taxon>
        <taxon>Epsilonproteobacteria</taxon>
        <taxon>Campylobacterales</taxon>
        <taxon>Helicobacteraceae</taxon>
        <taxon>Helicobacter</taxon>
    </lineage>
</organism>
<dbReference type="InterPro" id="IPR035994">
    <property type="entry name" value="Nucleoside_phosphorylase_sf"/>
</dbReference>
<dbReference type="SUPFAM" id="SSF53167">
    <property type="entry name" value="Purine and uridine phosphorylases"/>
    <property type="match status" value="1"/>
</dbReference>
<evidence type="ECO:0000256" key="4">
    <source>
        <dbReference type="ARBA" id="ARBA00022801"/>
    </source>
</evidence>